<sequence length="79" mass="8343">MERPVRRRRRAQGQGGGRHIHRGRVAGGRRPGPCRQHVPAAGGAHAAAAPRPRRRRAADTRPLGRLTGGAAPLPLPATA</sequence>
<protein>
    <submittedName>
        <fullName evidence="2">Adenosylhomocysteinase</fullName>
        <ecNumber evidence="2">3.3.1.1</ecNumber>
    </submittedName>
</protein>
<dbReference type="GO" id="GO:0016787">
    <property type="term" value="F:hydrolase activity"/>
    <property type="evidence" value="ECO:0007669"/>
    <property type="project" value="UniProtKB-KW"/>
</dbReference>
<dbReference type="EC" id="3.3.1.1" evidence="2"/>
<feature type="compositionally biased region" description="Basic residues" evidence="1">
    <location>
        <begin position="1"/>
        <end position="11"/>
    </location>
</feature>
<gene>
    <name evidence="2" type="ORF">SBRY_20870</name>
</gene>
<name>A0A9W4EDM0_9ACTN</name>
<feature type="compositionally biased region" description="Low complexity" evidence="1">
    <location>
        <begin position="31"/>
        <end position="50"/>
    </location>
</feature>
<organism evidence="2 3">
    <name type="scientific">Actinacidiphila bryophytorum</name>
    <dbReference type="NCBI Taxonomy" id="1436133"/>
    <lineage>
        <taxon>Bacteria</taxon>
        <taxon>Bacillati</taxon>
        <taxon>Actinomycetota</taxon>
        <taxon>Actinomycetes</taxon>
        <taxon>Kitasatosporales</taxon>
        <taxon>Streptomycetaceae</taxon>
        <taxon>Actinacidiphila</taxon>
    </lineage>
</organism>
<evidence type="ECO:0000256" key="1">
    <source>
        <dbReference type="SAM" id="MobiDB-lite"/>
    </source>
</evidence>
<proteinExistence type="predicted"/>
<evidence type="ECO:0000313" key="2">
    <source>
        <dbReference type="EMBL" id="CAG7632390.1"/>
    </source>
</evidence>
<keyword evidence="2" id="KW-0378">Hydrolase</keyword>
<reference evidence="2" key="1">
    <citation type="submission" date="2021-06" db="EMBL/GenBank/DDBJ databases">
        <authorList>
            <person name="Arsene-Ploetze F."/>
        </authorList>
    </citation>
    <scope>NUCLEOTIDE SEQUENCE</scope>
    <source>
        <strain evidence="2">SBRY1</strain>
    </source>
</reference>
<dbReference type="EMBL" id="CAJVAX010000012">
    <property type="protein sequence ID" value="CAG7632390.1"/>
    <property type="molecule type" value="Genomic_DNA"/>
</dbReference>
<feature type="compositionally biased region" description="Low complexity" evidence="1">
    <location>
        <begin position="60"/>
        <end position="79"/>
    </location>
</feature>
<comment type="caution">
    <text evidence="2">The sequence shown here is derived from an EMBL/GenBank/DDBJ whole genome shotgun (WGS) entry which is preliminary data.</text>
</comment>
<dbReference type="AlphaFoldDB" id="A0A9W4EDM0"/>
<accession>A0A9W4EDM0</accession>
<dbReference type="Proteomes" id="UP001153328">
    <property type="component" value="Unassembled WGS sequence"/>
</dbReference>
<keyword evidence="3" id="KW-1185">Reference proteome</keyword>
<feature type="region of interest" description="Disordered" evidence="1">
    <location>
        <begin position="1"/>
        <end position="79"/>
    </location>
</feature>
<evidence type="ECO:0000313" key="3">
    <source>
        <dbReference type="Proteomes" id="UP001153328"/>
    </source>
</evidence>